<feature type="coiled-coil region" evidence="1">
    <location>
        <begin position="46"/>
        <end position="74"/>
    </location>
</feature>
<dbReference type="KEGG" id="shyd:CJD35_16980"/>
<accession>A0A249MYD3</accession>
<feature type="signal peptide" evidence="2">
    <location>
        <begin position="1"/>
        <end position="25"/>
    </location>
</feature>
<dbReference type="EMBL" id="CP022746">
    <property type="protein sequence ID" value="ASY46177.1"/>
    <property type="molecule type" value="Genomic_DNA"/>
</dbReference>
<evidence type="ECO:0000313" key="3">
    <source>
        <dbReference type="EMBL" id="ASY46177.1"/>
    </source>
</evidence>
<feature type="chain" id="PRO_5013395178" evidence="2">
    <location>
        <begin position="26"/>
        <end position="94"/>
    </location>
</feature>
<dbReference type="RefSeq" id="WP_017182449.1">
    <property type="nucleotide sequence ID" value="NZ_CP022746.1"/>
</dbReference>
<evidence type="ECO:0000256" key="2">
    <source>
        <dbReference type="SAM" id="SignalP"/>
    </source>
</evidence>
<dbReference type="Proteomes" id="UP000217141">
    <property type="component" value="Chromosome II"/>
</dbReference>
<protein>
    <submittedName>
        <fullName evidence="3">Uncharacterized protein</fullName>
    </submittedName>
</protein>
<reference evidence="3 4" key="1">
    <citation type="submission" date="2017-08" db="EMBL/GenBank/DDBJ databases">
        <title>Whole Genome Sequence of Sphingobium hydrophobicum C1: Insights into Adaption to the Electronic-waste Contaminated Sediment.</title>
        <authorList>
            <person name="Song D."/>
            <person name="Chen X."/>
            <person name="Xu M."/>
        </authorList>
    </citation>
    <scope>NUCLEOTIDE SEQUENCE [LARGE SCALE GENOMIC DNA]</scope>
    <source>
        <strain evidence="3 4">C1</strain>
    </source>
</reference>
<dbReference type="AlphaFoldDB" id="A0A249MYD3"/>
<gene>
    <name evidence="3" type="ORF">CJD35_16980</name>
</gene>
<evidence type="ECO:0000256" key="1">
    <source>
        <dbReference type="SAM" id="Coils"/>
    </source>
</evidence>
<sequence length="94" mass="10096">MRGPVSIGVQLASAASLLVAMPAMACDMHGYGFGEADILAAIDYTGLSYREQLAAQEEALARYEQEKAAELERAKTAFASRFKVDPAPVEMAQQ</sequence>
<evidence type="ECO:0000313" key="4">
    <source>
        <dbReference type="Proteomes" id="UP000217141"/>
    </source>
</evidence>
<keyword evidence="2" id="KW-0732">Signal</keyword>
<keyword evidence="1" id="KW-0175">Coiled coil</keyword>
<name>A0A249MYD3_SPHXE</name>
<organism evidence="3 4">
    <name type="scientific">Sphingobium xenophagum</name>
    <dbReference type="NCBI Taxonomy" id="121428"/>
    <lineage>
        <taxon>Bacteria</taxon>
        <taxon>Pseudomonadati</taxon>
        <taxon>Pseudomonadota</taxon>
        <taxon>Alphaproteobacteria</taxon>
        <taxon>Sphingomonadales</taxon>
        <taxon>Sphingomonadaceae</taxon>
        <taxon>Sphingobium</taxon>
    </lineage>
</organism>
<proteinExistence type="predicted"/>